<sequence length="71" mass="8502">MANVKMTFMVEVDGEPVIRHQVEEEITKKGFYFSQERQLTKEIINKMNEFHFERWVELQAWPTVGTDDNKP</sequence>
<name>A0ABX6UYE3_9PAST</name>
<dbReference type="EMBL" id="CP063056">
    <property type="protein sequence ID" value="QPB42877.1"/>
    <property type="molecule type" value="Genomic_DNA"/>
</dbReference>
<evidence type="ECO:0000313" key="2">
    <source>
        <dbReference type="Proteomes" id="UP000663069"/>
    </source>
</evidence>
<protein>
    <submittedName>
        <fullName evidence="1">Uncharacterized protein</fullName>
    </submittedName>
</protein>
<dbReference type="RefSeq" id="WP_194812454.1">
    <property type="nucleotide sequence ID" value="NZ_CP063056.1"/>
</dbReference>
<dbReference type="Proteomes" id="UP000663069">
    <property type="component" value="Chromosome"/>
</dbReference>
<proteinExistence type="predicted"/>
<reference evidence="1 2" key="1">
    <citation type="submission" date="2020-10" db="EMBL/GenBank/DDBJ databases">
        <title>Genome Sequencing of Rodentibacter spp. strain DSM111151.</title>
        <authorList>
            <person name="Benga L."/>
            <person name="Lautwein T."/>
        </authorList>
    </citation>
    <scope>NUCLEOTIDE SEQUENCE [LARGE SCALE GENOMIC DNA]</scope>
    <source>
        <strain evidence="1 2">DSM 111151</strain>
    </source>
</reference>
<keyword evidence="2" id="KW-1185">Reference proteome</keyword>
<gene>
    <name evidence="1" type="ORF">IHV77_01755</name>
</gene>
<evidence type="ECO:0000313" key="1">
    <source>
        <dbReference type="EMBL" id="QPB42877.1"/>
    </source>
</evidence>
<organism evidence="1 2">
    <name type="scientific">Rodentibacter haemolyticus</name>
    <dbReference type="NCBI Taxonomy" id="2778911"/>
    <lineage>
        <taxon>Bacteria</taxon>
        <taxon>Pseudomonadati</taxon>
        <taxon>Pseudomonadota</taxon>
        <taxon>Gammaproteobacteria</taxon>
        <taxon>Pasteurellales</taxon>
        <taxon>Pasteurellaceae</taxon>
        <taxon>Rodentibacter</taxon>
    </lineage>
</organism>
<accession>A0ABX6UYE3</accession>